<dbReference type="Proteomes" id="UP000270649">
    <property type="component" value="Unassembled WGS sequence"/>
</dbReference>
<dbReference type="RefSeq" id="WP_121928165.1">
    <property type="nucleotide sequence ID" value="NZ_CP068291.1"/>
</dbReference>
<dbReference type="Pfam" id="PF06262">
    <property type="entry name" value="Zincin_1"/>
    <property type="match status" value="1"/>
</dbReference>
<name>A0A3M0FWY6_9CORY</name>
<organism evidence="1 2">
    <name type="scientific">Corynebacterium macginleyi</name>
    <dbReference type="NCBI Taxonomy" id="38290"/>
    <lineage>
        <taxon>Bacteria</taxon>
        <taxon>Bacillati</taxon>
        <taxon>Actinomycetota</taxon>
        <taxon>Actinomycetes</taxon>
        <taxon>Mycobacteriales</taxon>
        <taxon>Corynebacteriaceae</taxon>
        <taxon>Corynebacterium</taxon>
    </lineage>
</organism>
<dbReference type="InterPro" id="IPR010428">
    <property type="entry name" value="Zincin_1"/>
</dbReference>
<dbReference type="Gene3D" id="3.30.2010.20">
    <property type="match status" value="1"/>
</dbReference>
<evidence type="ECO:0000313" key="1">
    <source>
        <dbReference type="EMBL" id="RMB57191.1"/>
    </source>
</evidence>
<accession>A0A3M0FWY6</accession>
<dbReference type="AlphaFoldDB" id="A0A3M0FWY6"/>
<dbReference type="EMBL" id="REGC01000016">
    <property type="protein sequence ID" value="RMB57191.1"/>
    <property type="molecule type" value="Genomic_DNA"/>
</dbReference>
<dbReference type="SUPFAM" id="SSF55486">
    <property type="entry name" value="Metalloproteases ('zincins'), catalytic domain"/>
    <property type="match status" value="1"/>
</dbReference>
<proteinExistence type="predicted"/>
<protein>
    <submittedName>
        <fullName evidence="1">Metallopeptidase family protein</fullName>
    </submittedName>
</protein>
<sequence>MYSVSEERFEELVNDALDQVPDQFVRKMRNLVIMVEEENPDVPTMLGLYEGVALPHRTFDHTGYLPDAIFIYRRALQRWSTSEEDLAEQVKVTVFHELGHYFGLEEHELHELGWG</sequence>
<reference evidence="1 2" key="1">
    <citation type="submission" date="2018-10" db="EMBL/GenBank/DDBJ databases">
        <title>Corynebacterium macginleyi genome sequencing and assembly of the type strain and two clinical samples.</title>
        <authorList>
            <person name="Bernier A.-M."/>
            <person name="Bernard K."/>
        </authorList>
    </citation>
    <scope>NUCLEOTIDE SEQUENCE [LARGE SCALE GENOMIC DNA]</scope>
    <source>
        <strain evidence="1 2">NML 120205</strain>
    </source>
</reference>
<comment type="caution">
    <text evidence="1">The sequence shown here is derived from an EMBL/GenBank/DDBJ whole genome shotgun (WGS) entry which is preliminary data.</text>
</comment>
<dbReference type="InterPro" id="IPR038555">
    <property type="entry name" value="Zincin_1_sf"/>
</dbReference>
<gene>
    <name evidence="1" type="ORF">D9543_09920</name>
</gene>
<evidence type="ECO:0000313" key="2">
    <source>
        <dbReference type="Proteomes" id="UP000270649"/>
    </source>
</evidence>
<dbReference type="CDD" id="cd12952">
    <property type="entry name" value="MMP_ACEL2062"/>
    <property type="match status" value="1"/>
</dbReference>